<dbReference type="EMBL" id="JAATWM020000014">
    <property type="protein sequence ID" value="KAF9877483.1"/>
    <property type="molecule type" value="Genomic_DNA"/>
</dbReference>
<comment type="caution">
    <text evidence="1">The sequence shown here is derived from an EMBL/GenBank/DDBJ whole genome shotgun (WGS) entry which is preliminary data.</text>
</comment>
<keyword evidence="2" id="KW-1185">Reference proteome</keyword>
<reference evidence="1" key="1">
    <citation type="submission" date="2020-03" db="EMBL/GenBank/DDBJ databases">
        <authorList>
            <person name="He L."/>
        </authorList>
    </citation>
    <scope>NUCLEOTIDE SEQUENCE</scope>
    <source>
        <strain evidence="1">CkLH20</strain>
    </source>
</reference>
<evidence type="ECO:0000313" key="1">
    <source>
        <dbReference type="EMBL" id="KAF9877483.1"/>
    </source>
</evidence>
<dbReference type="RefSeq" id="XP_038746944.1">
    <property type="nucleotide sequence ID" value="XM_038887902.1"/>
</dbReference>
<dbReference type="AlphaFoldDB" id="A0A9P6LL79"/>
<name>A0A9P6LL79_9PEZI</name>
<organism evidence="1 2">
    <name type="scientific">Colletotrichum karsti</name>
    <dbReference type="NCBI Taxonomy" id="1095194"/>
    <lineage>
        <taxon>Eukaryota</taxon>
        <taxon>Fungi</taxon>
        <taxon>Dikarya</taxon>
        <taxon>Ascomycota</taxon>
        <taxon>Pezizomycotina</taxon>
        <taxon>Sordariomycetes</taxon>
        <taxon>Hypocreomycetidae</taxon>
        <taxon>Glomerellales</taxon>
        <taxon>Glomerellaceae</taxon>
        <taxon>Colletotrichum</taxon>
        <taxon>Colletotrichum boninense species complex</taxon>
    </lineage>
</organism>
<protein>
    <submittedName>
        <fullName evidence="1">Uncharacterized protein</fullName>
    </submittedName>
</protein>
<dbReference type="GeneID" id="62160976"/>
<accession>A0A9P6LL79</accession>
<dbReference type="Proteomes" id="UP000781932">
    <property type="component" value="Unassembled WGS sequence"/>
</dbReference>
<sequence>MAYIIGGMGNVRNQTFFDVFRSEKFAEDVAMNAPFISTPISMANATDQWMVNCCRPSHVHIYDQLGQWCKIPDSMIAGTVDGLVVLSNISNCVAAQGGHINAIVMKLPDDMDVGMINGTSTNQSSISKIMFAVILTLLVSGSMRVVI</sequence>
<proteinExistence type="predicted"/>
<reference evidence="1" key="2">
    <citation type="submission" date="2020-11" db="EMBL/GenBank/DDBJ databases">
        <title>Whole genome sequencing of Colletotrichum sp.</title>
        <authorList>
            <person name="Li H."/>
        </authorList>
    </citation>
    <scope>NUCLEOTIDE SEQUENCE</scope>
    <source>
        <strain evidence="1">CkLH20</strain>
    </source>
</reference>
<gene>
    <name evidence="1" type="ORF">CkaCkLH20_05183</name>
</gene>
<evidence type="ECO:0000313" key="2">
    <source>
        <dbReference type="Proteomes" id="UP000781932"/>
    </source>
</evidence>